<evidence type="ECO:0000256" key="5">
    <source>
        <dbReference type="ARBA" id="ARBA00023014"/>
    </source>
</evidence>
<evidence type="ECO:0000256" key="7">
    <source>
        <dbReference type="ARBA" id="ARBA00023501"/>
    </source>
</evidence>
<dbReference type="Pfam" id="PF00330">
    <property type="entry name" value="Aconitase"/>
    <property type="match status" value="1"/>
</dbReference>
<evidence type="ECO:0000313" key="10">
    <source>
        <dbReference type="Proteomes" id="UP000829401"/>
    </source>
</evidence>
<dbReference type="InterPro" id="IPR050067">
    <property type="entry name" value="IPM_dehydratase_rel_enz"/>
</dbReference>
<dbReference type="NCBIfam" id="NF001614">
    <property type="entry name" value="PRK00402.1"/>
    <property type="match status" value="1"/>
</dbReference>
<dbReference type="GO" id="GO:0051539">
    <property type="term" value="F:4 iron, 4 sulfur cluster binding"/>
    <property type="evidence" value="ECO:0007669"/>
    <property type="project" value="UniProtKB-KW"/>
</dbReference>
<reference evidence="10" key="1">
    <citation type="journal article" date="2022" name="G3 (Bethesda)">
        <title>Unveiling the complete genome sequence of Alicyclobacillus acidoterrestris DSM 3922T, a taint-producing strain.</title>
        <authorList>
            <person name="Leonardo I.C."/>
            <person name="Barreto Crespo M.T."/>
            <person name="Gaspar F.B."/>
        </authorList>
    </citation>
    <scope>NUCLEOTIDE SEQUENCE [LARGE SCALE GENOMIC DNA]</scope>
    <source>
        <strain evidence="10">DSM 3922</strain>
    </source>
</reference>
<evidence type="ECO:0000256" key="1">
    <source>
        <dbReference type="ARBA" id="ARBA00012926"/>
    </source>
</evidence>
<evidence type="ECO:0000313" key="9">
    <source>
        <dbReference type="EMBL" id="UNO50280.1"/>
    </source>
</evidence>
<dbReference type="OrthoDB" id="9764318at2"/>
<evidence type="ECO:0000256" key="2">
    <source>
        <dbReference type="ARBA" id="ARBA00022485"/>
    </source>
</evidence>
<dbReference type="Gene3D" id="3.30.499.10">
    <property type="entry name" value="Aconitase, domain 3"/>
    <property type="match status" value="2"/>
</dbReference>
<dbReference type="PRINTS" id="PR00415">
    <property type="entry name" value="ACONITASE"/>
</dbReference>
<dbReference type="SUPFAM" id="SSF53732">
    <property type="entry name" value="Aconitase iron-sulfur domain"/>
    <property type="match status" value="1"/>
</dbReference>
<keyword evidence="2" id="KW-0004">4Fe-4S</keyword>
<dbReference type="STRING" id="1356854.N007_12900"/>
<protein>
    <recommendedName>
        <fullName evidence="1">aconitate hydratase</fullName>
        <ecNumber evidence="1">4.2.1.3</ecNumber>
    </recommendedName>
</protein>
<dbReference type="Proteomes" id="UP000829401">
    <property type="component" value="Chromosome"/>
</dbReference>
<keyword evidence="10" id="KW-1185">Reference proteome</keyword>
<gene>
    <name evidence="9" type="ORF">K1I37_07335</name>
</gene>
<dbReference type="InterPro" id="IPR015931">
    <property type="entry name" value="Acnase/IPM_dHydase_lsu_aba_1/3"/>
</dbReference>
<keyword evidence="4" id="KW-0408">Iron</keyword>
<dbReference type="NCBIfam" id="TIGR02086">
    <property type="entry name" value="IPMI_arch"/>
    <property type="match status" value="1"/>
</dbReference>
<dbReference type="EC" id="4.2.1.3" evidence="1"/>
<dbReference type="InterPro" id="IPR036008">
    <property type="entry name" value="Aconitase_4Fe-4S_dom"/>
</dbReference>
<evidence type="ECO:0000256" key="4">
    <source>
        <dbReference type="ARBA" id="ARBA00023004"/>
    </source>
</evidence>
<keyword evidence="3" id="KW-0479">Metal-binding</keyword>
<dbReference type="GO" id="GO:0003861">
    <property type="term" value="F:3-isopropylmalate dehydratase activity"/>
    <property type="evidence" value="ECO:0007669"/>
    <property type="project" value="InterPro"/>
</dbReference>
<dbReference type="NCBIfam" id="TIGR01343">
    <property type="entry name" value="hacA_fam"/>
    <property type="match status" value="1"/>
</dbReference>
<dbReference type="InterPro" id="IPR001030">
    <property type="entry name" value="Acoase/IPM_deHydtase_lsu_aba"/>
</dbReference>
<accession>A0A9E6ZGU5</accession>
<feature type="domain" description="Aconitase/3-isopropylmalate dehydratase large subunit alpha/beta/alpha" evidence="8">
    <location>
        <begin position="18"/>
        <end position="410"/>
    </location>
</feature>
<evidence type="ECO:0000256" key="3">
    <source>
        <dbReference type="ARBA" id="ARBA00022723"/>
    </source>
</evidence>
<dbReference type="PANTHER" id="PTHR43822:SF21">
    <property type="entry name" value="3-ISOPROPYLMALATE DEHYDRATASE LARGE SUBUNIT 1"/>
    <property type="match status" value="1"/>
</dbReference>
<keyword evidence="6 9" id="KW-0456">Lyase</keyword>
<dbReference type="InterPro" id="IPR011826">
    <property type="entry name" value="HAcnase/IPMdehydase_lsu_prok"/>
</dbReference>
<comment type="catalytic activity">
    <reaction evidence="7">
        <text>citrate = D-threo-isocitrate</text>
        <dbReference type="Rhea" id="RHEA:10336"/>
        <dbReference type="ChEBI" id="CHEBI:15562"/>
        <dbReference type="ChEBI" id="CHEBI:16947"/>
        <dbReference type="EC" id="4.2.1.3"/>
    </reaction>
</comment>
<proteinExistence type="predicted"/>
<evidence type="ECO:0000259" key="8">
    <source>
        <dbReference type="Pfam" id="PF00330"/>
    </source>
</evidence>
<dbReference type="eggNOG" id="COG0065">
    <property type="taxonomic scope" value="Bacteria"/>
</dbReference>
<sequence>MGKTFAEKVMAKAAGIEQATAGQVINVYPDLIMSHAASWRCIRTLEKMGTDELYDVKRIAMVMDHNSPARTAKTAADQKLCRAFAKSKGIDKFYDVDAGIAHVVLMEDGHVRPGMVLIGTDSHSTIYGALGAAGTGVGFSEVTATWVSGYLWMKVPNSIKVVINGPLSPGTTAKDVMLKLIGDVSADGGTYCSIEFHGSYVRGLSVSERMTLCNLAMELGAKFAYVPPDEVTRAYLAERGVQPHEYEEIYPDEDAVYSRVITVEGAELTPQIACPHTVDHVLPISAVAGQKVDQVFIGSCANAKYDDLAQAAAILKGHKVAPGVRLIVTPASKHVLERIVKDGIFSTFLESGAMLTNPGCGACAGDGGVMADGEVTLSTANRNFQGRMGSYHAQIYLGSPAVAAATAIRGVITDPSEFFAKEA</sequence>
<dbReference type="InterPro" id="IPR006251">
    <property type="entry name" value="Homoacnase/IPMdehydase_lsu"/>
</dbReference>
<evidence type="ECO:0000256" key="6">
    <source>
        <dbReference type="ARBA" id="ARBA00023239"/>
    </source>
</evidence>
<dbReference type="AlphaFoldDB" id="T0CW45"/>
<organism evidence="9 10">
    <name type="scientific">Alicyclobacillus acidoterrestris (strain ATCC 49025 / DSM 3922 / CIP 106132 / NCIMB 13137 / GD3B)</name>
    <dbReference type="NCBI Taxonomy" id="1356854"/>
    <lineage>
        <taxon>Bacteria</taxon>
        <taxon>Bacillati</taxon>
        <taxon>Bacillota</taxon>
        <taxon>Bacilli</taxon>
        <taxon>Bacillales</taxon>
        <taxon>Alicyclobacillaceae</taxon>
        <taxon>Alicyclobacillus</taxon>
    </lineage>
</organism>
<accession>T0CW45</accession>
<keyword evidence="5" id="KW-0411">Iron-sulfur</keyword>
<dbReference type="PANTHER" id="PTHR43822">
    <property type="entry name" value="HOMOACONITASE, MITOCHONDRIAL-RELATED"/>
    <property type="match status" value="1"/>
</dbReference>
<dbReference type="RefSeq" id="WP_021297637.1">
    <property type="nucleotide sequence ID" value="NZ_AURB01000156.1"/>
</dbReference>
<dbReference type="KEGG" id="aaco:K1I37_07335"/>
<name>T0CW45_ALIAG</name>
<dbReference type="GO" id="GO:0003994">
    <property type="term" value="F:aconitate hydratase activity"/>
    <property type="evidence" value="ECO:0007669"/>
    <property type="project" value="UniProtKB-EC"/>
</dbReference>
<dbReference type="GO" id="GO:0046872">
    <property type="term" value="F:metal ion binding"/>
    <property type="evidence" value="ECO:0007669"/>
    <property type="project" value="UniProtKB-KW"/>
</dbReference>
<dbReference type="EMBL" id="CP080467">
    <property type="protein sequence ID" value="UNO50280.1"/>
    <property type="molecule type" value="Genomic_DNA"/>
</dbReference>
<dbReference type="GO" id="GO:0009098">
    <property type="term" value="P:L-leucine biosynthetic process"/>
    <property type="evidence" value="ECO:0007669"/>
    <property type="project" value="InterPro"/>
</dbReference>